<dbReference type="GO" id="GO:0003729">
    <property type="term" value="F:mRNA binding"/>
    <property type="evidence" value="ECO:0007669"/>
    <property type="project" value="TreeGrafter"/>
</dbReference>
<dbReference type="AlphaFoldDB" id="A0A914GZ69"/>
<dbReference type="GO" id="GO:0005762">
    <property type="term" value="C:mitochondrial large ribosomal subunit"/>
    <property type="evidence" value="ECO:0007669"/>
    <property type="project" value="TreeGrafter"/>
</dbReference>
<dbReference type="GO" id="GO:0006412">
    <property type="term" value="P:translation"/>
    <property type="evidence" value="ECO:0007669"/>
    <property type="project" value="InterPro"/>
</dbReference>
<dbReference type="InterPro" id="IPR000206">
    <property type="entry name" value="Ribosomal_bL12"/>
</dbReference>
<dbReference type="WBParaSite" id="Gr19_v10_g12470.t1">
    <property type="protein sequence ID" value="Gr19_v10_g12470.t1"/>
    <property type="gene ID" value="Gr19_v10_g12470"/>
</dbReference>
<evidence type="ECO:0000259" key="6">
    <source>
        <dbReference type="Pfam" id="PF00542"/>
    </source>
</evidence>
<keyword evidence="5" id="KW-0732">Signal</keyword>
<dbReference type="GO" id="GO:0003735">
    <property type="term" value="F:structural constituent of ribosome"/>
    <property type="evidence" value="ECO:0007669"/>
    <property type="project" value="InterPro"/>
</dbReference>
<evidence type="ECO:0000256" key="2">
    <source>
        <dbReference type="ARBA" id="ARBA00022980"/>
    </source>
</evidence>
<dbReference type="SUPFAM" id="SSF54736">
    <property type="entry name" value="ClpS-like"/>
    <property type="match status" value="1"/>
</dbReference>
<sequence>MIASGCSLNIHRTALALLVRRAFASAAGLPLEEGPSVSLPSLDREKDVSPRVRSLVDQIAALSLIEVSDLNFALKKRLNIPDTPAMSMSMEMMAGMMGTQAAAATGAQPQSQAQEDSLSAKTSYAVKLTKFDDAKKIALIKEVRGVIPGMNLVQTKKLIESAPVQIKADMGKTEADELKALLEKHGAECELAVVVNRMARGHQKALSQQKNQQKQQQQKKGQGNDQRSAAAKALTFKCSVCMSMMPDPKTYKQHFESKHPKNELPAELVGVEA</sequence>
<evidence type="ECO:0000256" key="5">
    <source>
        <dbReference type="SAM" id="SignalP"/>
    </source>
</evidence>
<comment type="similarity">
    <text evidence="1">Belongs to the bacterial ribosomal protein bL12 family.</text>
</comment>
<feature type="region of interest" description="Disordered" evidence="4">
    <location>
        <begin position="202"/>
        <end position="228"/>
    </location>
</feature>
<feature type="domain" description="Small EDRK-rich factor-like N-terminal" evidence="7">
    <location>
        <begin position="198"/>
        <end position="234"/>
    </location>
</feature>
<dbReference type="InterPro" id="IPR007513">
    <property type="entry name" value="SERF-like_N"/>
</dbReference>
<dbReference type="InterPro" id="IPR013823">
    <property type="entry name" value="Ribosomal_bL12_C"/>
</dbReference>
<dbReference type="FunFam" id="3.30.1390.10:FF:000001">
    <property type="entry name" value="50S ribosomal protein L7/L12"/>
    <property type="match status" value="1"/>
</dbReference>
<dbReference type="InterPro" id="IPR026939">
    <property type="entry name" value="ZNF706/At2g23090_sf"/>
</dbReference>
<organism evidence="9 10">
    <name type="scientific">Globodera rostochiensis</name>
    <name type="common">Golden nematode worm</name>
    <name type="synonym">Heterodera rostochiensis</name>
    <dbReference type="NCBI Taxonomy" id="31243"/>
    <lineage>
        <taxon>Eukaryota</taxon>
        <taxon>Metazoa</taxon>
        <taxon>Ecdysozoa</taxon>
        <taxon>Nematoda</taxon>
        <taxon>Chromadorea</taxon>
        <taxon>Rhabditida</taxon>
        <taxon>Tylenchina</taxon>
        <taxon>Tylenchomorpha</taxon>
        <taxon>Tylenchoidea</taxon>
        <taxon>Heteroderidae</taxon>
        <taxon>Heteroderinae</taxon>
        <taxon>Globodera</taxon>
    </lineage>
</organism>
<dbReference type="Gene3D" id="1.20.5.710">
    <property type="entry name" value="Single helix bin"/>
    <property type="match status" value="1"/>
</dbReference>
<evidence type="ECO:0000259" key="8">
    <source>
        <dbReference type="Pfam" id="PF16320"/>
    </source>
</evidence>
<accession>A0A914GZ69</accession>
<dbReference type="Pfam" id="PF16320">
    <property type="entry name" value="Ribosomal_L12_N"/>
    <property type="match status" value="1"/>
</dbReference>
<evidence type="ECO:0000256" key="4">
    <source>
        <dbReference type="SAM" id="MobiDB-lite"/>
    </source>
</evidence>
<dbReference type="CDD" id="cd00387">
    <property type="entry name" value="Ribosomal_L7_L12"/>
    <property type="match status" value="1"/>
</dbReference>
<dbReference type="PANTHER" id="PTHR45987:SF4">
    <property type="entry name" value="LARGE RIBOSOMAL SUBUNIT PROTEIN BL12M"/>
    <property type="match status" value="1"/>
</dbReference>
<dbReference type="Gene3D" id="4.10.1050.10">
    <property type="entry name" value="At2g23090-like"/>
    <property type="match status" value="1"/>
</dbReference>
<keyword evidence="2" id="KW-0689">Ribosomal protein</keyword>
<evidence type="ECO:0000313" key="10">
    <source>
        <dbReference type="WBParaSite" id="Gr19_v10_g12470.t1"/>
    </source>
</evidence>
<evidence type="ECO:0000256" key="1">
    <source>
        <dbReference type="ARBA" id="ARBA00007197"/>
    </source>
</evidence>
<feature type="signal peptide" evidence="5">
    <location>
        <begin position="1"/>
        <end position="26"/>
    </location>
</feature>
<keyword evidence="3" id="KW-0687">Ribonucleoprotein</keyword>
<feature type="domain" description="Large ribosomal subunit protein bL12 C-terminal" evidence="6">
    <location>
        <begin position="125"/>
        <end position="191"/>
    </location>
</feature>
<feature type="chain" id="PRO_5037272551" evidence="5">
    <location>
        <begin position="27"/>
        <end position="273"/>
    </location>
</feature>
<proteinExistence type="inferred from homology"/>
<feature type="domain" description="Large ribosomal subunit protein bL12 oligomerization" evidence="8">
    <location>
        <begin position="54"/>
        <end position="103"/>
    </location>
</feature>
<keyword evidence="9" id="KW-1185">Reference proteome</keyword>
<evidence type="ECO:0000313" key="9">
    <source>
        <dbReference type="Proteomes" id="UP000887572"/>
    </source>
</evidence>
<dbReference type="Gene3D" id="3.30.1390.10">
    <property type="match status" value="1"/>
</dbReference>
<dbReference type="Proteomes" id="UP000887572">
    <property type="component" value="Unplaced"/>
</dbReference>
<dbReference type="Pfam" id="PF04419">
    <property type="entry name" value="SERF-like_N"/>
    <property type="match status" value="1"/>
</dbReference>
<dbReference type="InterPro" id="IPR008932">
    <property type="entry name" value="Ribosomal_bL12_oligo"/>
</dbReference>
<feature type="compositionally biased region" description="Low complexity" evidence="4">
    <location>
        <begin position="208"/>
        <end position="224"/>
    </location>
</feature>
<dbReference type="SUPFAM" id="SSF48300">
    <property type="entry name" value="Ribosomal protein L7/12, oligomerisation (N-terminal) domain"/>
    <property type="match status" value="1"/>
</dbReference>
<dbReference type="Pfam" id="PF00542">
    <property type="entry name" value="Ribosomal_L12"/>
    <property type="match status" value="1"/>
</dbReference>
<evidence type="ECO:0000259" key="7">
    <source>
        <dbReference type="Pfam" id="PF04419"/>
    </source>
</evidence>
<reference evidence="10" key="1">
    <citation type="submission" date="2022-11" db="UniProtKB">
        <authorList>
            <consortium name="WormBaseParasite"/>
        </authorList>
    </citation>
    <scope>IDENTIFICATION</scope>
</reference>
<dbReference type="PANTHER" id="PTHR45987">
    <property type="entry name" value="39S RIBOSOMAL PROTEIN L12"/>
    <property type="match status" value="1"/>
</dbReference>
<protein>
    <submittedName>
        <fullName evidence="10">Uncharacterized protein</fullName>
    </submittedName>
</protein>
<evidence type="ECO:0000256" key="3">
    <source>
        <dbReference type="ARBA" id="ARBA00023274"/>
    </source>
</evidence>
<dbReference type="SUPFAM" id="SSF118359">
    <property type="entry name" value="Expressed protein At2g23090/F21P24.15"/>
    <property type="match status" value="1"/>
</dbReference>
<dbReference type="InterPro" id="IPR036235">
    <property type="entry name" value="Ribosomal_bL12_oligo_N_sf"/>
</dbReference>
<name>A0A914GZ69_GLORO</name>
<dbReference type="InterPro" id="IPR014719">
    <property type="entry name" value="Ribosomal_bL12_C/ClpS-like"/>
</dbReference>